<organism evidence="3">
    <name type="scientific">Microbacterium sp. LWS13-1.2</name>
    <dbReference type="NCBI Taxonomy" id="3135264"/>
    <lineage>
        <taxon>Bacteria</taxon>
        <taxon>Bacillati</taxon>
        <taxon>Actinomycetota</taxon>
        <taxon>Actinomycetes</taxon>
        <taxon>Micrococcales</taxon>
        <taxon>Microbacteriaceae</taxon>
        <taxon>Microbacterium</taxon>
    </lineage>
</organism>
<dbReference type="Pfam" id="PF01370">
    <property type="entry name" value="Epimerase"/>
    <property type="match status" value="1"/>
</dbReference>
<dbReference type="Gene3D" id="3.40.50.720">
    <property type="entry name" value="NAD(P)-binding Rossmann-like Domain"/>
    <property type="match status" value="1"/>
</dbReference>
<evidence type="ECO:0000259" key="2">
    <source>
        <dbReference type="Pfam" id="PF01370"/>
    </source>
</evidence>
<dbReference type="EMBL" id="CP151632">
    <property type="protein sequence ID" value="WZO34288.1"/>
    <property type="molecule type" value="Genomic_DNA"/>
</dbReference>
<dbReference type="AlphaFoldDB" id="A0AAU6SBN3"/>
<reference evidence="3" key="1">
    <citation type="submission" date="2024-04" db="EMBL/GenBank/DDBJ databases">
        <authorList>
            <person name="Roder T."/>
            <person name="Oberhansli S."/>
            <person name="Kreuzer M."/>
        </authorList>
    </citation>
    <scope>NUCLEOTIDE SEQUENCE</scope>
    <source>
        <strain evidence="3">LWS13-1.2</strain>
    </source>
</reference>
<dbReference type="RefSeq" id="WP_349428847.1">
    <property type="nucleotide sequence ID" value="NZ_CP151632.1"/>
</dbReference>
<feature type="domain" description="NAD-dependent epimerase/dehydratase" evidence="2">
    <location>
        <begin position="5"/>
        <end position="206"/>
    </location>
</feature>
<dbReference type="PROSITE" id="PS51257">
    <property type="entry name" value="PROKAR_LIPOPROTEIN"/>
    <property type="match status" value="1"/>
</dbReference>
<evidence type="ECO:0000313" key="3">
    <source>
        <dbReference type="EMBL" id="WZO34288.1"/>
    </source>
</evidence>
<protein>
    <submittedName>
        <fullName evidence="3">NAD-dependent epimerase/dehydratase family protein</fullName>
    </submittedName>
</protein>
<evidence type="ECO:0000256" key="1">
    <source>
        <dbReference type="ARBA" id="ARBA00007637"/>
    </source>
</evidence>
<gene>
    <name evidence="3" type="ORF">MRBLWS13_001942</name>
</gene>
<name>A0AAU6SBN3_9MICO</name>
<comment type="similarity">
    <text evidence="1">Belongs to the NAD(P)-dependent epimerase/dehydratase family.</text>
</comment>
<dbReference type="InterPro" id="IPR001509">
    <property type="entry name" value="Epimerase_deHydtase"/>
</dbReference>
<sequence length="329" mass="36315">MLKVLFIGGNGIISSACSQLAVERNLELTLLNRGRQTSRPPIDHVETLIGDSTDAQSVREAVGAKSFDVVVNFRAFTPEQAQADVDLFRDRTGQYIFISSASAYLKPVTRFPILESTPLKNPFWQYSRDKIACERVLMDAFEEDDFPVTIVRPSHTYDRTLVPLDGGWTAIARMRAGKPTLVHGDGTSLWTLTNHRDVARGLVGLMGLDRSVGDAIHITSDEILTWDMIANELAAAAGTTANIVHAASNAVARAFPEWADGILGDKAHSVIFDNSKIKSLVPDFVATVPFSLGAREIVDWYDDDPSRQAVDRELDARIDQFVDQQSIHY</sequence>
<dbReference type="SUPFAM" id="SSF51735">
    <property type="entry name" value="NAD(P)-binding Rossmann-fold domains"/>
    <property type="match status" value="1"/>
</dbReference>
<dbReference type="PANTHER" id="PTHR43000">
    <property type="entry name" value="DTDP-D-GLUCOSE 4,6-DEHYDRATASE-RELATED"/>
    <property type="match status" value="1"/>
</dbReference>
<dbReference type="InterPro" id="IPR036291">
    <property type="entry name" value="NAD(P)-bd_dom_sf"/>
</dbReference>
<accession>A0AAU6SBN3</accession>
<proteinExistence type="inferred from homology"/>